<keyword evidence="3" id="KW-1185">Reference proteome</keyword>
<dbReference type="AlphaFoldDB" id="A0A975AIV0"/>
<evidence type="ECO:0000256" key="1">
    <source>
        <dbReference type="SAM" id="MobiDB-lite"/>
    </source>
</evidence>
<dbReference type="Proteomes" id="UP000663281">
    <property type="component" value="Chromosome"/>
</dbReference>
<evidence type="ECO:0000313" key="2">
    <source>
        <dbReference type="EMBL" id="QSX28632.1"/>
    </source>
</evidence>
<proteinExistence type="predicted"/>
<gene>
    <name evidence="2" type="ORF">JYB88_10045</name>
</gene>
<feature type="compositionally biased region" description="Low complexity" evidence="1">
    <location>
        <begin position="63"/>
        <end position="86"/>
    </location>
</feature>
<evidence type="ECO:0000313" key="3">
    <source>
        <dbReference type="Proteomes" id="UP000663281"/>
    </source>
</evidence>
<protein>
    <submittedName>
        <fullName evidence="2">Uncharacterized protein</fullName>
    </submittedName>
</protein>
<sequence length="120" mass="12825">MSKLTKEEVIAALEAALEQQQGRKVVIEQKGSWYKIDDGKSLRFGELESMLAELSGAAKPVAAKKAAPAKPTTAKPTAAKATPTKKPAVKTDGNAGGLTPKELWRQKLQAQGKNQLPRGF</sequence>
<name>A0A975AIV0_9GAMM</name>
<accession>A0A975AIV0</accession>
<reference evidence="2 3" key="1">
    <citation type="submission" date="2021-03" db="EMBL/GenBank/DDBJ databases">
        <title>Novel species identification of genus Shewanella.</title>
        <authorList>
            <person name="Liu G."/>
            <person name="Zhang Q."/>
        </authorList>
    </citation>
    <scope>NUCLEOTIDE SEQUENCE [LARGE SCALE GENOMIC DNA]</scope>
    <source>
        <strain evidence="2 3">FJAT-53726</strain>
    </source>
</reference>
<dbReference type="EMBL" id="CP071504">
    <property type="protein sequence ID" value="QSX28632.1"/>
    <property type="molecule type" value="Genomic_DNA"/>
</dbReference>
<dbReference type="RefSeq" id="WP_207324022.1">
    <property type="nucleotide sequence ID" value="NZ_CP071504.1"/>
</dbReference>
<organism evidence="2 3">
    <name type="scientific">Shewanella cyperi</name>
    <dbReference type="NCBI Taxonomy" id="2814292"/>
    <lineage>
        <taxon>Bacteria</taxon>
        <taxon>Pseudomonadati</taxon>
        <taxon>Pseudomonadota</taxon>
        <taxon>Gammaproteobacteria</taxon>
        <taxon>Alteromonadales</taxon>
        <taxon>Shewanellaceae</taxon>
        <taxon>Shewanella</taxon>
    </lineage>
</organism>
<feature type="region of interest" description="Disordered" evidence="1">
    <location>
        <begin position="63"/>
        <end position="102"/>
    </location>
</feature>
<dbReference type="KEGG" id="scyp:JYB88_10045"/>